<evidence type="ECO:0000313" key="2">
    <source>
        <dbReference type="Proteomes" id="UP000886742"/>
    </source>
</evidence>
<dbReference type="Proteomes" id="UP000886742">
    <property type="component" value="Unassembled WGS sequence"/>
</dbReference>
<accession>A0A9D1FG38</accession>
<dbReference type="AlphaFoldDB" id="A0A9D1FG38"/>
<protein>
    <submittedName>
        <fullName evidence="1">Uncharacterized protein</fullName>
    </submittedName>
</protein>
<dbReference type="EMBL" id="DVJI01000009">
    <property type="protein sequence ID" value="HIS70770.1"/>
    <property type="molecule type" value="Genomic_DNA"/>
</dbReference>
<gene>
    <name evidence="1" type="ORF">IAD02_02150</name>
</gene>
<sequence>MHIQKQLSLKIQKLYSEQLSMAEADDAAGRLVSFFKILADIAKQQKQTKEV</sequence>
<comment type="caution">
    <text evidence="1">The sequence shown here is derived from an EMBL/GenBank/DDBJ whole genome shotgun (WGS) entry which is preliminary data.</text>
</comment>
<proteinExistence type="predicted"/>
<name>A0A9D1FG38_9PROT</name>
<evidence type="ECO:0000313" key="1">
    <source>
        <dbReference type="EMBL" id="HIS70770.1"/>
    </source>
</evidence>
<organism evidence="1 2">
    <name type="scientific">Candidatus Enterousia intestinigallinarum</name>
    <dbReference type="NCBI Taxonomy" id="2840790"/>
    <lineage>
        <taxon>Bacteria</taxon>
        <taxon>Pseudomonadati</taxon>
        <taxon>Pseudomonadota</taxon>
        <taxon>Alphaproteobacteria</taxon>
        <taxon>Candidatus Enterousia</taxon>
    </lineage>
</organism>
<reference evidence="1" key="1">
    <citation type="submission" date="2020-10" db="EMBL/GenBank/DDBJ databases">
        <authorList>
            <person name="Gilroy R."/>
        </authorList>
    </citation>
    <scope>NUCLEOTIDE SEQUENCE</scope>
    <source>
        <strain evidence="1">ChiGjej3B3-5194</strain>
    </source>
</reference>
<reference evidence="1" key="2">
    <citation type="journal article" date="2021" name="PeerJ">
        <title>Extensive microbial diversity within the chicken gut microbiome revealed by metagenomics and culture.</title>
        <authorList>
            <person name="Gilroy R."/>
            <person name="Ravi A."/>
            <person name="Getino M."/>
            <person name="Pursley I."/>
            <person name="Horton D.L."/>
            <person name="Alikhan N.F."/>
            <person name="Baker D."/>
            <person name="Gharbi K."/>
            <person name="Hall N."/>
            <person name="Watson M."/>
            <person name="Adriaenssens E.M."/>
            <person name="Foster-Nyarko E."/>
            <person name="Jarju S."/>
            <person name="Secka A."/>
            <person name="Antonio M."/>
            <person name="Oren A."/>
            <person name="Chaudhuri R.R."/>
            <person name="La Ragione R."/>
            <person name="Hildebrand F."/>
            <person name="Pallen M.J."/>
        </authorList>
    </citation>
    <scope>NUCLEOTIDE SEQUENCE</scope>
    <source>
        <strain evidence="1">ChiGjej3B3-5194</strain>
    </source>
</reference>